<feature type="transmembrane region" description="Helical" evidence="2">
    <location>
        <begin position="56"/>
        <end position="79"/>
    </location>
</feature>
<feature type="compositionally biased region" description="Basic and acidic residues" evidence="1">
    <location>
        <begin position="322"/>
        <end position="334"/>
    </location>
</feature>
<feature type="transmembrane region" description="Helical" evidence="2">
    <location>
        <begin position="165"/>
        <end position="185"/>
    </location>
</feature>
<feature type="transmembrane region" description="Helical" evidence="2">
    <location>
        <begin position="197"/>
        <end position="218"/>
    </location>
</feature>
<comment type="caution">
    <text evidence="4">The sequence shown here is derived from an EMBL/GenBank/DDBJ whole genome shotgun (WGS) entry which is preliminary data.</text>
</comment>
<feature type="transmembrane region" description="Helical" evidence="2">
    <location>
        <begin position="230"/>
        <end position="255"/>
    </location>
</feature>
<dbReference type="InterPro" id="IPR049326">
    <property type="entry name" value="Rhodopsin_dom_fungi"/>
</dbReference>
<evidence type="ECO:0000256" key="1">
    <source>
        <dbReference type="SAM" id="MobiDB-lite"/>
    </source>
</evidence>
<dbReference type="AlphaFoldDB" id="A0A8H3FBK5"/>
<dbReference type="Proteomes" id="UP000664521">
    <property type="component" value="Unassembled WGS sequence"/>
</dbReference>
<evidence type="ECO:0000259" key="3">
    <source>
        <dbReference type="Pfam" id="PF20684"/>
    </source>
</evidence>
<reference evidence="4" key="1">
    <citation type="submission" date="2021-03" db="EMBL/GenBank/DDBJ databases">
        <authorList>
            <person name="Tagirdzhanova G."/>
        </authorList>
    </citation>
    <scope>NUCLEOTIDE SEQUENCE</scope>
</reference>
<evidence type="ECO:0000313" key="4">
    <source>
        <dbReference type="EMBL" id="CAF9920580.1"/>
    </source>
</evidence>
<protein>
    <recommendedName>
        <fullName evidence="3">Rhodopsin domain-containing protein</fullName>
    </recommendedName>
</protein>
<evidence type="ECO:0000313" key="5">
    <source>
        <dbReference type="Proteomes" id="UP000664521"/>
    </source>
</evidence>
<keyword evidence="5" id="KW-1185">Reference proteome</keyword>
<accession>A0A8H3FBK5</accession>
<dbReference type="PANTHER" id="PTHR39614:SF2">
    <property type="entry name" value="INTEGRAL MEMBRANE PROTEIN"/>
    <property type="match status" value="1"/>
</dbReference>
<name>A0A8H3FBK5_9LECA</name>
<feature type="transmembrane region" description="Helical" evidence="2">
    <location>
        <begin position="120"/>
        <end position="141"/>
    </location>
</feature>
<proteinExistence type="predicted"/>
<dbReference type="OrthoDB" id="3918601at2759"/>
<dbReference type="Pfam" id="PF20684">
    <property type="entry name" value="Fung_rhodopsin"/>
    <property type="match status" value="1"/>
</dbReference>
<dbReference type="EMBL" id="CAJPDS010000026">
    <property type="protein sequence ID" value="CAF9920580.1"/>
    <property type="molecule type" value="Genomic_DNA"/>
</dbReference>
<feature type="transmembrane region" description="Helical" evidence="2">
    <location>
        <begin position="85"/>
        <end position="108"/>
    </location>
</feature>
<feature type="transmembrane region" description="Helical" evidence="2">
    <location>
        <begin position="20"/>
        <end position="44"/>
    </location>
</feature>
<keyword evidence="2" id="KW-0472">Membrane</keyword>
<keyword evidence="2" id="KW-0812">Transmembrane</keyword>
<dbReference type="PANTHER" id="PTHR39614">
    <property type="entry name" value="INTEGRAL MEMBRANE PROTEIN"/>
    <property type="match status" value="1"/>
</dbReference>
<feature type="region of interest" description="Disordered" evidence="1">
    <location>
        <begin position="286"/>
        <end position="343"/>
    </location>
</feature>
<evidence type="ECO:0000256" key="2">
    <source>
        <dbReference type="SAM" id="Phobius"/>
    </source>
</evidence>
<organism evidence="4 5">
    <name type="scientific">Heterodermia speciosa</name>
    <dbReference type="NCBI Taxonomy" id="116794"/>
    <lineage>
        <taxon>Eukaryota</taxon>
        <taxon>Fungi</taxon>
        <taxon>Dikarya</taxon>
        <taxon>Ascomycota</taxon>
        <taxon>Pezizomycotina</taxon>
        <taxon>Lecanoromycetes</taxon>
        <taxon>OSLEUM clade</taxon>
        <taxon>Lecanoromycetidae</taxon>
        <taxon>Caliciales</taxon>
        <taxon>Physciaceae</taxon>
        <taxon>Heterodermia</taxon>
    </lineage>
</organism>
<keyword evidence="2" id="KW-1133">Transmembrane helix</keyword>
<gene>
    <name evidence="4" type="ORF">HETSPECPRED_004291</name>
</gene>
<sequence length="375" mass="41550">MASNGTISEPLAVITPDKHGGLIIITNAFGLILVLIFLVIRVLSRVVISPPFDRDDLALVVATLGFLYHIFCFDILSDLVIVQKVIYAADIFFLITMWCSKCSVALTFIRLTPQKKHKTVARGIMVATTVWLVLSIFLIALRCDLSQPWIFIGTKCQDLVTRWRIINSMDIALEVALFVMAILLVKNLQMELKRKIFVVTAFGLRLAIIAAIVLRLHYLDPDSLYRNPTLAGVFFAIWTIVEVDFSIISGNIACLKPFMAAFNTSYGGVEEINALSRLDRTGHSGLSSVGSMKFGKGSKVRKAPGPPKEPQKISEPQPRTDALGHEAEVTHEDAESVGSHGSRQMIIQKEITWNVEYHTPNPVKRGTAPNSQYSV</sequence>
<feature type="domain" description="Rhodopsin" evidence="3">
    <location>
        <begin position="41"/>
        <end position="259"/>
    </location>
</feature>